<dbReference type="EMBL" id="CP104064">
    <property type="protein sequence ID" value="WAH38909.1"/>
    <property type="molecule type" value="Genomic_DNA"/>
</dbReference>
<keyword evidence="2" id="KW-1185">Reference proteome</keyword>
<evidence type="ECO:0000313" key="1">
    <source>
        <dbReference type="EMBL" id="WAH38909.1"/>
    </source>
</evidence>
<sequence length="81" mass="9797">MEYVPHLDSDALYRWYEESEEPLWLTVANSHVLSWWLRENLAQHENWFTKGYPTLAPYYPIGSPNQGEIDPMAQYMSYWWP</sequence>
<gene>
    <name evidence="1" type="ORF">NZD86_10720</name>
</gene>
<accession>A0ABY6Z9H3</accession>
<protein>
    <submittedName>
        <fullName evidence="1">Uncharacterized protein</fullName>
    </submittedName>
</protein>
<proteinExistence type="predicted"/>
<dbReference type="Proteomes" id="UP001164803">
    <property type="component" value="Chromosome"/>
</dbReference>
<organism evidence="1 2">
    <name type="scientific">Alicyclobacillus dauci</name>
    <dbReference type="NCBI Taxonomy" id="1475485"/>
    <lineage>
        <taxon>Bacteria</taxon>
        <taxon>Bacillati</taxon>
        <taxon>Bacillota</taxon>
        <taxon>Bacilli</taxon>
        <taxon>Bacillales</taxon>
        <taxon>Alicyclobacillaceae</taxon>
        <taxon>Alicyclobacillus</taxon>
    </lineage>
</organism>
<name>A0ABY6Z9H3_9BACL</name>
<evidence type="ECO:0000313" key="2">
    <source>
        <dbReference type="Proteomes" id="UP001164803"/>
    </source>
</evidence>
<reference evidence="1" key="1">
    <citation type="submission" date="2022-08" db="EMBL/GenBank/DDBJ databases">
        <title>Alicyclobacillus dauci DSM2870, complete genome.</title>
        <authorList>
            <person name="Wang Q."/>
            <person name="Cai R."/>
            <person name="Wang Z."/>
        </authorList>
    </citation>
    <scope>NUCLEOTIDE SEQUENCE</scope>
    <source>
        <strain evidence="1">DSM 28700</strain>
    </source>
</reference>
<dbReference type="RefSeq" id="WP_268046519.1">
    <property type="nucleotide sequence ID" value="NZ_CP104064.1"/>
</dbReference>